<evidence type="ECO:0000313" key="1">
    <source>
        <dbReference type="EMBL" id="CCA18108.1"/>
    </source>
</evidence>
<organism evidence="1">
    <name type="scientific">Albugo laibachii Nc14</name>
    <dbReference type="NCBI Taxonomy" id="890382"/>
    <lineage>
        <taxon>Eukaryota</taxon>
        <taxon>Sar</taxon>
        <taxon>Stramenopiles</taxon>
        <taxon>Oomycota</taxon>
        <taxon>Peronosporomycetes</taxon>
        <taxon>Albuginales</taxon>
        <taxon>Albuginaceae</taxon>
        <taxon>Albugo</taxon>
    </lineage>
</organism>
<reference evidence="1" key="1">
    <citation type="journal article" date="2011" name="PLoS Biol.">
        <title>Gene gain and loss during evolution of obligate parasitism in the white rust pathogen of Arabidopsis thaliana.</title>
        <authorList>
            <person name="Kemen E."/>
            <person name="Gardiner A."/>
            <person name="Schultz-Larsen T."/>
            <person name="Kemen A.C."/>
            <person name="Balmuth A.L."/>
            <person name="Robert-Seilaniantz A."/>
            <person name="Bailey K."/>
            <person name="Holub E."/>
            <person name="Studholme D.J."/>
            <person name="Maclean D."/>
            <person name="Jones J.D."/>
        </authorList>
    </citation>
    <scope>NUCLEOTIDE SEQUENCE</scope>
</reference>
<sequence length="108" mass="12594">MPMSMSTSARNRLHRYQWDFEGKCIFELFLGSSTSPKLTPSLKCRLITLFFSKKESHMSFFFANHETHGFLNVDLNANDTIISNKKTHKNSTICCSTVYHQAIRFLFY</sequence>
<gene>
    <name evidence="1" type="primary">AlNc14C45G3667</name>
    <name evidence="1" type="ORF">ALNC14_042510</name>
</gene>
<dbReference type="EMBL" id="FR824090">
    <property type="protein sequence ID" value="CCA18108.1"/>
    <property type="molecule type" value="Genomic_DNA"/>
</dbReference>
<reference evidence="1" key="2">
    <citation type="submission" date="2011-02" db="EMBL/GenBank/DDBJ databases">
        <authorList>
            <person name="MacLean D."/>
        </authorList>
    </citation>
    <scope>NUCLEOTIDE SEQUENCE</scope>
</reference>
<proteinExistence type="predicted"/>
<protein>
    <submittedName>
        <fullName evidence="1">AlNc14C45G3667 protein</fullName>
    </submittedName>
</protein>
<accession>F0WAD7</accession>
<dbReference type="AlphaFoldDB" id="F0WAD7"/>
<name>F0WAD7_9STRA</name>
<dbReference type="HOGENOM" id="CLU_2201940_0_0_1"/>